<organism evidence="8 9">
    <name type="scientific">Vibrio ulleungensis</name>
    <dbReference type="NCBI Taxonomy" id="2807619"/>
    <lineage>
        <taxon>Bacteria</taxon>
        <taxon>Pseudomonadati</taxon>
        <taxon>Pseudomonadota</taxon>
        <taxon>Gammaproteobacteria</taxon>
        <taxon>Vibrionales</taxon>
        <taxon>Vibrionaceae</taxon>
        <taxon>Vibrio</taxon>
    </lineage>
</organism>
<reference evidence="8 9" key="1">
    <citation type="submission" date="2021-02" db="EMBL/GenBank/DDBJ databases">
        <authorList>
            <person name="Park J.-S."/>
        </authorList>
    </citation>
    <scope>NUCLEOTIDE SEQUENCE [LARGE SCALE GENOMIC DNA]</scope>
    <source>
        <strain evidence="8 9">188UL20-2</strain>
    </source>
</reference>
<keyword evidence="9" id="KW-1185">Reference proteome</keyword>
<protein>
    <submittedName>
        <fullName evidence="8">Sigma-E factor regulatory protein RseB</fullName>
    </submittedName>
</protein>
<dbReference type="EMBL" id="JAFEUM010000007">
    <property type="protein sequence ID" value="MBM7037905.1"/>
    <property type="molecule type" value="Genomic_DNA"/>
</dbReference>
<evidence type="ECO:0000259" key="6">
    <source>
        <dbReference type="Pfam" id="PF03888"/>
    </source>
</evidence>
<dbReference type="InterPro" id="IPR033434">
    <property type="entry name" value="MucB/RseB_N"/>
</dbReference>
<evidence type="ECO:0000256" key="5">
    <source>
        <dbReference type="SAM" id="SignalP"/>
    </source>
</evidence>
<dbReference type="NCBIfam" id="NF006990">
    <property type="entry name" value="PRK09455.1"/>
    <property type="match status" value="1"/>
</dbReference>
<evidence type="ECO:0000256" key="1">
    <source>
        <dbReference type="ARBA" id="ARBA00004418"/>
    </source>
</evidence>
<dbReference type="Gene3D" id="3.30.200.100">
    <property type="entry name" value="MucB/RseB, C-terminal domain"/>
    <property type="match status" value="1"/>
</dbReference>
<dbReference type="PANTHER" id="PTHR38782:SF1">
    <property type="entry name" value="SIGMA-E FACTOR REGULATORY PROTEIN RSEB"/>
    <property type="match status" value="1"/>
</dbReference>
<dbReference type="CDD" id="cd16327">
    <property type="entry name" value="RseB"/>
    <property type="match status" value="1"/>
</dbReference>
<dbReference type="Proteomes" id="UP000809621">
    <property type="component" value="Unassembled WGS sequence"/>
</dbReference>
<comment type="caution">
    <text evidence="8">The sequence shown here is derived from an EMBL/GenBank/DDBJ whole genome shotgun (WGS) entry which is preliminary data.</text>
</comment>
<dbReference type="PANTHER" id="PTHR38782">
    <property type="match status" value="1"/>
</dbReference>
<evidence type="ECO:0000259" key="7">
    <source>
        <dbReference type="Pfam" id="PF17188"/>
    </source>
</evidence>
<comment type="similarity">
    <text evidence="2">Belongs to the RseB family.</text>
</comment>
<evidence type="ECO:0000256" key="3">
    <source>
        <dbReference type="ARBA" id="ARBA00022729"/>
    </source>
</evidence>
<dbReference type="InterPro" id="IPR038484">
    <property type="entry name" value="MucB/RseB_C_sf"/>
</dbReference>
<dbReference type="InterPro" id="IPR033436">
    <property type="entry name" value="MucB/RseB_C"/>
</dbReference>
<evidence type="ECO:0000313" key="8">
    <source>
        <dbReference type="EMBL" id="MBM7037905.1"/>
    </source>
</evidence>
<comment type="subcellular location">
    <subcellularLocation>
        <location evidence="1">Periplasm</location>
    </subcellularLocation>
</comment>
<dbReference type="Gene3D" id="2.50.20.10">
    <property type="entry name" value="Lipoprotein localisation LolA/LolB/LppX"/>
    <property type="match status" value="1"/>
</dbReference>
<accession>A0ABS2HK87</accession>
<feature type="domain" description="MucB/RseB C-terminal" evidence="7">
    <location>
        <begin position="219"/>
        <end position="313"/>
    </location>
</feature>
<keyword evidence="4" id="KW-0574">Periplasm</keyword>
<gene>
    <name evidence="8" type="primary">rseB</name>
    <name evidence="8" type="ORF">JQC93_15995</name>
</gene>
<dbReference type="RefSeq" id="WP_205159405.1">
    <property type="nucleotide sequence ID" value="NZ_JAFEUM010000007.1"/>
</dbReference>
<feature type="chain" id="PRO_5045913024" evidence="5">
    <location>
        <begin position="23"/>
        <end position="321"/>
    </location>
</feature>
<dbReference type="Pfam" id="PF03888">
    <property type="entry name" value="MucB_RseB"/>
    <property type="match status" value="1"/>
</dbReference>
<feature type="domain" description="MucB/RseB N-terminal" evidence="6">
    <location>
        <begin position="26"/>
        <end position="197"/>
    </location>
</feature>
<dbReference type="PIRSF" id="PIRSF005427">
    <property type="entry name" value="RseB"/>
    <property type="match status" value="1"/>
</dbReference>
<proteinExistence type="inferred from homology"/>
<dbReference type="Pfam" id="PF17188">
    <property type="entry name" value="MucB_RseB_C"/>
    <property type="match status" value="1"/>
</dbReference>
<keyword evidence="3 5" id="KW-0732">Signal</keyword>
<evidence type="ECO:0000256" key="2">
    <source>
        <dbReference type="ARBA" id="ARBA00008150"/>
    </source>
</evidence>
<evidence type="ECO:0000256" key="4">
    <source>
        <dbReference type="ARBA" id="ARBA00022764"/>
    </source>
</evidence>
<dbReference type="InterPro" id="IPR005588">
    <property type="entry name" value="MucB_RseB"/>
</dbReference>
<sequence>MKTRFLAILLLLSSLLTSVAHAQEPSAETLLQRLNQASQTLNYELSYILIRKNSIEPILYRQASDIEGDRFAQLIYLSGPVREVILRGGEVSYIEPGIEPFSVKSTNMVAPLMPMLNVDIDSLASAYDFVAMGRAREAGVSAQVVRIVPKDGKRYSYVVWIDENSYLPIRGDLVDRTGEVLEQYRTVAFTVDDKLAELMVGLKDVELPPVFKLPNNRVSDSNWIVNNVPVGFEAKPHTRYRMPLTNKVVESQIFSDGLFQFSVYITEQDNLTLRNQLVRQGRRTFQSQQLGDKEVIVVGDIPPETANEIARSVSFAAVAQP</sequence>
<evidence type="ECO:0000313" key="9">
    <source>
        <dbReference type="Proteomes" id="UP000809621"/>
    </source>
</evidence>
<feature type="signal peptide" evidence="5">
    <location>
        <begin position="1"/>
        <end position="22"/>
    </location>
</feature>
<name>A0ABS2HK87_9VIBR</name>